<organism evidence="4 5">
    <name type="scientific">Amanita muscaria (strain Koide BX008)</name>
    <dbReference type="NCBI Taxonomy" id="946122"/>
    <lineage>
        <taxon>Eukaryota</taxon>
        <taxon>Fungi</taxon>
        <taxon>Dikarya</taxon>
        <taxon>Basidiomycota</taxon>
        <taxon>Agaricomycotina</taxon>
        <taxon>Agaricomycetes</taxon>
        <taxon>Agaricomycetidae</taxon>
        <taxon>Agaricales</taxon>
        <taxon>Pluteineae</taxon>
        <taxon>Amanitaceae</taxon>
        <taxon>Amanita</taxon>
    </lineage>
</organism>
<dbReference type="Gene3D" id="3.90.1150.10">
    <property type="entry name" value="Aspartate Aminotransferase, domain 1"/>
    <property type="match status" value="1"/>
</dbReference>
<evidence type="ECO:0000256" key="1">
    <source>
        <dbReference type="ARBA" id="ARBA00022898"/>
    </source>
</evidence>
<dbReference type="InParanoid" id="A0A0C2XC79"/>
<evidence type="ECO:0000259" key="3">
    <source>
        <dbReference type="Pfam" id="PF00155"/>
    </source>
</evidence>
<dbReference type="PRINTS" id="PR00753">
    <property type="entry name" value="ACCSYNTHASE"/>
</dbReference>
<feature type="region of interest" description="Disordered" evidence="2">
    <location>
        <begin position="1"/>
        <end position="27"/>
    </location>
</feature>
<accession>A0A0C2XC79</accession>
<dbReference type="PANTHER" id="PTHR43795:SF39">
    <property type="entry name" value="AMINOTRANSFERASE CLASS I_CLASSII DOMAIN-CONTAINING PROTEIN"/>
    <property type="match status" value="1"/>
</dbReference>
<feature type="domain" description="Aminotransferase class I/classII large" evidence="3">
    <location>
        <begin position="72"/>
        <end position="438"/>
    </location>
</feature>
<dbReference type="InterPro" id="IPR015421">
    <property type="entry name" value="PyrdxlP-dep_Trfase_major"/>
</dbReference>
<feature type="compositionally biased region" description="Polar residues" evidence="2">
    <location>
        <begin position="1"/>
        <end position="20"/>
    </location>
</feature>
<dbReference type="Proteomes" id="UP000054549">
    <property type="component" value="Unassembled WGS sequence"/>
</dbReference>
<reference evidence="4 5" key="1">
    <citation type="submission" date="2014-04" db="EMBL/GenBank/DDBJ databases">
        <title>Evolutionary Origins and Diversification of the Mycorrhizal Mutualists.</title>
        <authorList>
            <consortium name="DOE Joint Genome Institute"/>
            <consortium name="Mycorrhizal Genomics Consortium"/>
            <person name="Kohler A."/>
            <person name="Kuo A."/>
            <person name="Nagy L.G."/>
            <person name="Floudas D."/>
            <person name="Copeland A."/>
            <person name="Barry K.W."/>
            <person name="Cichocki N."/>
            <person name="Veneault-Fourrey C."/>
            <person name="LaButti K."/>
            <person name="Lindquist E.A."/>
            <person name="Lipzen A."/>
            <person name="Lundell T."/>
            <person name="Morin E."/>
            <person name="Murat C."/>
            <person name="Riley R."/>
            <person name="Ohm R."/>
            <person name="Sun H."/>
            <person name="Tunlid A."/>
            <person name="Henrissat B."/>
            <person name="Grigoriev I.V."/>
            <person name="Hibbett D.S."/>
            <person name="Martin F."/>
        </authorList>
    </citation>
    <scope>NUCLEOTIDE SEQUENCE [LARGE SCALE GENOMIC DNA]</scope>
    <source>
        <strain evidence="4 5">Koide BX008</strain>
    </source>
</reference>
<dbReference type="Pfam" id="PF00155">
    <property type="entry name" value="Aminotran_1_2"/>
    <property type="match status" value="1"/>
</dbReference>
<dbReference type="CDD" id="cd00609">
    <property type="entry name" value="AAT_like"/>
    <property type="match status" value="1"/>
</dbReference>
<dbReference type="AlphaFoldDB" id="A0A0C2XC79"/>
<dbReference type="HOGENOM" id="CLU_017584_1_2_1"/>
<dbReference type="Gene3D" id="3.40.640.10">
    <property type="entry name" value="Type I PLP-dependent aspartate aminotransferase-like (Major domain)"/>
    <property type="match status" value="1"/>
</dbReference>
<dbReference type="GO" id="GO:0006520">
    <property type="term" value="P:amino acid metabolic process"/>
    <property type="evidence" value="ECO:0007669"/>
    <property type="project" value="TreeGrafter"/>
</dbReference>
<dbReference type="OrthoDB" id="7042322at2759"/>
<dbReference type="EMBL" id="KN818236">
    <property type="protein sequence ID" value="KIL66468.1"/>
    <property type="molecule type" value="Genomic_DNA"/>
</dbReference>
<evidence type="ECO:0000313" key="5">
    <source>
        <dbReference type="Proteomes" id="UP000054549"/>
    </source>
</evidence>
<gene>
    <name evidence="4" type="ORF">M378DRAFT_390908</name>
</gene>
<keyword evidence="5" id="KW-1185">Reference proteome</keyword>
<keyword evidence="1" id="KW-0663">Pyridoxal phosphate</keyword>
<proteinExistence type="predicted"/>
<evidence type="ECO:0000313" key="4">
    <source>
        <dbReference type="EMBL" id="KIL66468.1"/>
    </source>
</evidence>
<dbReference type="SUPFAM" id="SSF53383">
    <property type="entry name" value="PLP-dependent transferases"/>
    <property type="match status" value="1"/>
</dbReference>
<dbReference type="STRING" id="946122.A0A0C2XC79"/>
<dbReference type="PANTHER" id="PTHR43795">
    <property type="entry name" value="BIFUNCTIONAL ASPARTATE AMINOTRANSFERASE AND GLUTAMATE/ASPARTATE-PREPHENATE AMINOTRANSFERASE-RELATED"/>
    <property type="match status" value="1"/>
</dbReference>
<sequence>MTIAQNAEYSQEVPLSSQGQARAEAGKQMEPFEKNSSNAYDPVHNPNGIISLALAENTLLHKELADYFERHFHLTYSDFTYGSLRGDLRLREALSWVINAYFHPFENVTPNHLIMGNGLVSLVSHLAGAVANRGDGILVAKPFYYGWDIELPLLHGVVPVGVPVPISDMFTLAEVTYFEKMLQESNKKGIKIKAVFVCNPHNPYGRAYPRDVIIEYSRFCEKHNLHLISDEIYALSTFPSLDIPRPQPFVSALSIDLKAHGVNPSRVHVLYGISKDFNCNGFRIGALITQHNQSLIQSMTSIACLMVVSSPASALWTSLLTDNKSLTHFLTLNKFKLQAAYTHLTTWLKFHNLPYLPSSAGHFLLVDMRPILSNTRRYGTLLTITDDQDMYEREVTLDRFLFARGVQLRQGSMCHMDNGWFRISFTIERNYLNLALARVEDAMGWERWSELRPRKHIKDEPLKVNIRVSFQPHDGISSLELL</sequence>
<dbReference type="GO" id="GO:0008483">
    <property type="term" value="F:transaminase activity"/>
    <property type="evidence" value="ECO:0007669"/>
    <property type="project" value="TreeGrafter"/>
</dbReference>
<dbReference type="InterPro" id="IPR015422">
    <property type="entry name" value="PyrdxlP-dep_Trfase_small"/>
</dbReference>
<dbReference type="InterPro" id="IPR015424">
    <property type="entry name" value="PyrdxlP-dep_Trfase"/>
</dbReference>
<dbReference type="InterPro" id="IPR004839">
    <property type="entry name" value="Aminotransferase_I/II_large"/>
</dbReference>
<dbReference type="GO" id="GO:0030170">
    <property type="term" value="F:pyridoxal phosphate binding"/>
    <property type="evidence" value="ECO:0007669"/>
    <property type="project" value="InterPro"/>
</dbReference>
<dbReference type="InterPro" id="IPR050478">
    <property type="entry name" value="Ethylene_sulfur-biosynth"/>
</dbReference>
<protein>
    <recommendedName>
        <fullName evidence="3">Aminotransferase class I/classII large domain-containing protein</fullName>
    </recommendedName>
</protein>
<name>A0A0C2XC79_AMAMK</name>
<evidence type="ECO:0000256" key="2">
    <source>
        <dbReference type="SAM" id="MobiDB-lite"/>
    </source>
</evidence>